<evidence type="ECO:0000313" key="1">
    <source>
        <dbReference type="EMBL" id="CAJ2630886.1"/>
    </source>
</evidence>
<proteinExistence type="predicted"/>
<dbReference type="Proteomes" id="UP001177021">
    <property type="component" value="Unassembled WGS sequence"/>
</dbReference>
<gene>
    <name evidence="1" type="ORF">MILVUS5_LOCUS2572</name>
</gene>
<name>A0ACB0IFV6_TRIPR</name>
<comment type="caution">
    <text evidence="1">The sequence shown here is derived from an EMBL/GenBank/DDBJ whole genome shotgun (WGS) entry which is preliminary data.</text>
</comment>
<reference evidence="1" key="1">
    <citation type="submission" date="2023-10" db="EMBL/GenBank/DDBJ databases">
        <authorList>
            <person name="Rodriguez Cubillos JULIANA M."/>
            <person name="De Vega J."/>
        </authorList>
    </citation>
    <scope>NUCLEOTIDE SEQUENCE</scope>
</reference>
<accession>A0ACB0IFV6</accession>
<dbReference type="EMBL" id="CASHSV030000001">
    <property type="protein sequence ID" value="CAJ2630886.1"/>
    <property type="molecule type" value="Genomic_DNA"/>
</dbReference>
<sequence length="651" mass="73550">MEQGDERMTNARQGPVLQLRSMPQPITNQPDVQPTPATARPEANLPPTGRKRRKPNAKGNRKRSEVWDHFNIIPNSDPETAACKHCHQRYGCSSKNGTSNMKNHLMNTCPIYPFSLKNDRTQTILKFPSTEGADLVAVTARFDQLDCRNALAVYIILDEKPFRTVEGEGFKYFCSRMQPQFSIPSRRTIARDCFKLYLEEKIKLKALFKSDCSRVAITTDCWTSVQNLNYLTVTAHFIDREWKYQKRIVSFTTVPNHKGETVGKKLEEVLKEWGLRNVSTVTVDNASSNDVAVAYLKKRIKNMNGLLFDGFGFHMRCCAHVLNLVVGDGLKDLHPSVSSVRNAVRFVRSSPHRAAKFKECIEFAGIECKKLVCLDVSTRWNSTYLMLAAAEKYQAAFDKLEDADASYRDYFDDDESPPSNFDWENVRAFVKFLKYFYEATIVFSVSTEASLHTAFPHLATIFIELKKSANQANDNRNTSRDSASSVVEAASHVQTAVETTTQLARENAFQNHLKVIDSVTVETELQGYLKAKNIEFVEKFDILSWWKNKAVEYPILSQLVRDIMPTPVSTVASESAFSTGGRVLEVYRSSLKPDMAEALICTQNWLRPSFYQFKAMEFDEEYEICEDALNGLVGSSAASGQPSQSQPSGCV</sequence>
<evidence type="ECO:0000313" key="2">
    <source>
        <dbReference type="Proteomes" id="UP001177021"/>
    </source>
</evidence>
<organism evidence="1 2">
    <name type="scientific">Trifolium pratense</name>
    <name type="common">Red clover</name>
    <dbReference type="NCBI Taxonomy" id="57577"/>
    <lineage>
        <taxon>Eukaryota</taxon>
        <taxon>Viridiplantae</taxon>
        <taxon>Streptophyta</taxon>
        <taxon>Embryophyta</taxon>
        <taxon>Tracheophyta</taxon>
        <taxon>Spermatophyta</taxon>
        <taxon>Magnoliopsida</taxon>
        <taxon>eudicotyledons</taxon>
        <taxon>Gunneridae</taxon>
        <taxon>Pentapetalae</taxon>
        <taxon>rosids</taxon>
        <taxon>fabids</taxon>
        <taxon>Fabales</taxon>
        <taxon>Fabaceae</taxon>
        <taxon>Papilionoideae</taxon>
        <taxon>50 kb inversion clade</taxon>
        <taxon>NPAAA clade</taxon>
        <taxon>Hologalegina</taxon>
        <taxon>IRL clade</taxon>
        <taxon>Trifolieae</taxon>
        <taxon>Trifolium</taxon>
    </lineage>
</organism>
<protein>
    <submittedName>
        <fullName evidence="1">Uncharacterized protein</fullName>
    </submittedName>
</protein>
<keyword evidence="2" id="KW-1185">Reference proteome</keyword>